<organism evidence="4">
    <name type="scientific">Oryza sativa subsp. japonica</name>
    <name type="common">Rice</name>
    <dbReference type="NCBI Taxonomy" id="39947"/>
    <lineage>
        <taxon>Eukaryota</taxon>
        <taxon>Viridiplantae</taxon>
        <taxon>Streptophyta</taxon>
        <taxon>Embryophyta</taxon>
        <taxon>Tracheophyta</taxon>
        <taxon>Spermatophyta</taxon>
        <taxon>Magnoliopsida</taxon>
        <taxon>Liliopsida</taxon>
        <taxon>Poales</taxon>
        <taxon>Poaceae</taxon>
        <taxon>BOP clade</taxon>
        <taxon>Oryzoideae</taxon>
        <taxon>Oryzeae</taxon>
        <taxon>Oryzinae</taxon>
        <taxon>Oryza</taxon>
        <taxon>Oryza sativa</taxon>
    </lineage>
</organism>
<evidence type="ECO:0000256" key="1">
    <source>
        <dbReference type="SAM" id="Coils"/>
    </source>
</evidence>
<evidence type="ECO:0000256" key="2">
    <source>
        <dbReference type="SAM" id="MobiDB-lite"/>
    </source>
</evidence>
<sequence>MDLSRSLFRRIASRDDNCSDKQKGKNEDIDELEDIAEVDKQLERYQRDTLRAIRPQQIYCMGFFENKNGLYRISREVELSVLTKPVELKIVAKEFENGLKYSGYKYIHQGMYIIGIKGMTRKKLGAKVLITLLDKRWDTIDKAALGFLEGDMNENMLITYIAPDLMMPIKEFIDKMSFGFQTKGYEEFKGTNLLVSIEFIGRLTNRSASKYKINVNDVIENMHSKGITFMSPLKISSEERAGEEWKISDLIESKTLSQPENYISYQNSKGNTSIRFINYKPRTTDDLETEASDRNIIDNRRHSVSEFMEKLDQESEIKYYENKLKEINEEYNNSMKCEWPKIRDKELYFYRELARVKKVKKNEDMAVEIFKNQEQDKHDKEEQNLGKILSEEEQWAENERLFLESYEEEINLINEMENIENEIDNTEQYNDFINTLDEVGLHNLDNAMEAMEVDLGTGKRKRYGEGTVKNEGERERPARAAGKWPPDREEFSYNYIPGQYRHMGTKRRDFEKPVKFQNQRSDGAILNLAAHDPIDWPNIISIWKGLIVQKYIQNQHNIGSKVEDMITYLETFLGESAKILWEQWVEKNPNNYEELKRAGSNPHNFANVISNIIIAEDPELGYTTLQNERLKEIEKLTLTSWKGIKEFSQHYLYNATTAKQGYNRGIVERYFNKLPDPLGSMIFEEYKKETEGAEINISQAITFVFKQLRKICTGIQAQRSMKHSDYNFCNKIVQIPLSYGEDKPRSKRIYKHQNRNHNNIRTKKRYFLRRSDNRAPFLHKRNVRRYNPKKTYDKTCRCFICNSPDHLSRTCPNKDQKRYSSKYEEQERVLIIDSVNENILVCDDEIKDDESIYSIIETDEVETINEEYESSDEELDLIDELAGLKVEMMDQLNCEHDWIRGKGDYNIKCAFCIYYPSQENRVTCSICLKQACAECIKANKQKWRKEIELESDEKTLSSRVRVLENRLNKLEVELENLKNNCDIKALPENKDIQNTEFKEQLITLKDSNTAKIIQLRDAITNFGNKYIVRLPFKEILGIRIPVKIKLTPKVSYKILALVDTGCTKNIIHDKYFTRCPEIVHTIDDNKAEVSTDMSGIKKIHNQLAYNMEVYINATKYIIDEITIRDLSMINDDMIIGLRFLQQSVQTTVIHEQGITFIPYQNTVPYISEVRKRGGTSPSPKPDKLDNLEVPNLESEERINEYELSENIDNYSFSSYLPKSIELPGKTSWEDRYLLKATKDFEYICREMASQKSEWLTNMSSWRLPQLPRGHGERFNHNFRITELQQGLLNLLWQTKNKKEKAHALNGLAYYFKNFVPSDQKITEKRAKMQDIPHHEERLLDYREEKSRDGQDKLLMEVEQSMATDKNTKVFSDKILISADPASSMVAFHININNLLQSFPHNKPSSSTKRHDIIPQTPYILHNHPNLFLPQYILRTQPKAPCRSCAYKDSCKKKLKSQNPMSTTYENLQPRLSFKTEQTLSCFGQDILDLVWQKFKERQMKIFLGLQDYFFDLLEGRERNPAIRVIIYMLPLLRLDNQAISDPSYRFLVLKAEINLQRFRNLPTYNHEEISLQTIIDHGLVNSIYATLDQILQSDLGNAVKDVCRRLGHGRYRIIFSSIPPKFTPPVRPAIHYIYIMKGQFNFQEDGLSKLSDEEEEIYTTVANHENWRLFSEAAEIEEAITTDYEYQLVFQNKITRIFISKFYNQSYEYFKGAGRIIKPDFGNECSKKSYYRNLAQWFQKTEPSEIDTVQSAPMIINEDNE</sequence>
<evidence type="ECO:0000259" key="3">
    <source>
        <dbReference type="SMART" id="SM00343"/>
    </source>
</evidence>
<reference evidence="4" key="1">
    <citation type="journal article" date="2017" name="PLoS Pathog.">
        <title>Genomic fossils reveal adaptation of non-autonomous pararetroviruses driven by concerted evolution of noncoding regulatory sequences.</title>
        <authorList>
            <person name="Chen S."/>
            <person name="Zheng H."/>
            <person name="Kishima Y."/>
        </authorList>
    </citation>
    <scope>NUCLEOTIDE SEQUENCE</scope>
</reference>
<keyword evidence="1" id="KW-0175">Coiled coil</keyword>
<dbReference type="InterPro" id="IPR001878">
    <property type="entry name" value="Znf_CCHC"/>
</dbReference>
<accession>A0A1Z5FS42</accession>
<feature type="compositionally biased region" description="Basic and acidic residues" evidence="2">
    <location>
        <begin position="468"/>
        <end position="478"/>
    </location>
</feature>
<dbReference type="Gene3D" id="2.40.70.10">
    <property type="entry name" value="Acid Proteases"/>
    <property type="match status" value="1"/>
</dbReference>
<dbReference type="InterPro" id="IPR028919">
    <property type="entry name" value="Viral_movement"/>
</dbReference>
<dbReference type="InterPro" id="IPR021109">
    <property type="entry name" value="Peptidase_aspartic_dom_sf"/>
</dbReference>
<dbReference type="Pfam" id="PF22909">
    <property type="entry name" value="Caulimovir_coat_dom"/>
    <property type="match status" value="1"/>
</dbReference>
<dbReference type="SMART" id="SM00343">
    <property type="entry name" value="ZnF_C2HC"/>
    <property type="match status" value="1"/>
</dbReference>
<dbReference type="Pfam" id="PF01107">
    <property type="entry name" value="MP"/>
    <property type="match status" value="1"/>
</dbReference>
<feature type="domain" description="CCHC-type" evidence="3">
    <location>
        <begin position="797"/>
        <end position="813"/>
    </location>
</feature>
<feature type="coiled-coil region" evidence="1">
    <location>
        <begin position="933"/>
        <end position="980"/>
    </location>
</feature>
<evidence type="ECO:0000313" key="4">
    <source>
        <dbReference type="EMBL" id="FAA01215.1"/>
    </source>
</evidence>
<feature type="region of interest" description="Disordered" evidence="2">
    <location>
        <begin position="462"/>
        <end position="485"/>
    </location>
</feature>
<dbReference type="EMBL" id="BR001403">
    <property type="protein sequence ID" value="FAA01215.1"/>
    <property type="molecule type" value="Genomic_DNA"/>
</dbReference>
<name>A0A1Z5FS42_ORYSJ</name>
<protein>
    <submittedName>
        <fullName evidence="4">Polyprotein</fullName>
    </submittedName>
</protein>
<gene>
    <name evidence="4" type="primary">ORF2</name>
</gene>
<proteinExistence type="predicted"/>
<dbReference type="GO" id="GO:0008270">
    <property type="term" value="F:zinc ion binding"/>
    <property type="evidence" value="ECO:0007669"/>
    <property type="project" value="InterPro"/>
</dbReference>
<dbReference type="GO" id="GO:0003676">
    <property type="term" value="F:nucleic acid binding"/>
    <property type="evidence" value="ECO:0007669"/>
    <property type="project" value="InterPro"/>
</dbReference>